<protein>
    <submittedName>
        <fullName evidence="3">Aryl-alcohol dehydrogenase-like predicted oxidoreductase</fullName>
    </submittedName>
</protein>
<proteinExistence type="predicted"/>
<evidence type="ECO:0000259" key="2">
    <source>
        <dbReference type="Pfam" id="PF00248"/>
    </source>
</evidence>
<dbReference type="PANTHER" id="PTHR43364">
    <property type="entry name" value="NADH-SPECIFIC METHYLGLYOXAL REDUCTASE-RELATED"/>
    <property type="match status" value="1"/>
</dbReference>
<dbReference type="SUPFAM" id="SSF51430">
    <property type="entry name" value="NAD(P)-linked oxidoreductase"/>
    <property type="match status" value="1"/>
</dbReference>
<dbReference type="InterPro" id="IPR023210">
    <property type="entry name" value="NADP_OxRdtase_dom"/>
</dbReference>
<dbReference type="InterPro" id="IPR036812">
    <property type="entry name" value="NAD(P)_OxRdtase_dom_sf"/>
</dbReference>
<dbReference type="Gene3D" id="3.20.20.100">
    <property type="entry name" value="NADP-dependent oxidoreductase domain"/>
    <property type="match status" value="1"/>
</dbReference>
<evidence type="ECO:0000313" key="3">
    <source>
        <dbReference type="EMBL" id="MBP1895550.1"/>
    </source>
</evidence>
<sequence>MMNYRRLGSSGLKVSELGLGTNAFGKRADEKTSIRIIEHALDHGINFIDTANIYAGTESERIIGQALAGKRQHVVLATKAGLIKGTGPNERGSSRYHLQQELDNSLKRLQTDYVDLYQIHTFDPHTPLDETLRALDDMVSAGKVRYIGASNYAAWEIMKALGISELKGYARYVSTQVSYSLADRTPERELVPLCLDQGVGIIPYFPLAGGILTGKYNQDNRVPSGSRADTDPNFQRFLEDHNLKLGTQVSQLAAEHGHSPSALSLAWLIHRPAVSTVIVGATKTEQLDDNLKSLDIKMDDSLARSLDEISEPFVHGNPFATYRLD</sequence>
<evidence type="ECO:0000256" key="1">
    <source>
        <dbReference type="ARBA" id="ARBA00023002"/>
    </source>
</evidence>
<dbReference type="EMBL" id="JAGGKI010000014">
    <property type="protein sequence ID" value="MBP1895550.1"/>
    <property type="molecule type" value="Genomic_DNA"/>
</dbReference>
<dbReference type="Pfam" id="PF00248">
    <property type="entry name" value="Aldo_ket_red"/>
    <property type="match status" value="1"/>
</dbReference>
<dbReference type="PANTHER" id="PTHR43364:SF4">
    <property type="entry name" value="NAD(P)-LINKED OXIDOREDUCTASE SUPERFAMILY PROTEIN"/>
    <property type="match status" value="1"/>
</dbReference>
<accession>A0ABS4FH51</accession>
<dbReference type="Proteomes" id="UP000706926">
    <property type="component" value="Unassembled WGS sequence"/>
</dbReference>
<keyword evidence="4" id="KW-1185">Reference proteome</keyword>
<name>A0ABS4FH51_9BACL</name>
<reference evidence="3 4" key="1">
    <citation type="submission" date="2021-03" db="EMBL/GenBank/DDBJ databases">
        <title>Genomic Encyclopedia of Type Strains, Phase IV (KMG-IV): sequencing the most valuable type-strain genomes for metagenomic binning, comparative biology and taxonomic classification.</title>
        <authorList>
            <person name="Goeker M."/>
        </authorList>
    </citation>
    <scope>NUCLEOTIDE SEQUENCE [LARGE SCALE GENOMIC DNA]</scope>
    <source>
        <strain evidence="3 4">DSM 15596</strain>
    </source>
</reference>
<gene>
    <name evidence="3" type="ORF">J2Z18_004660</name>
</gene>
<evidence type="ECO:0000313" key="4">
    <source>
        <dbReference type="Proteomes" id="UP000706926"/>
    </source>
</evidence>
<dbReference type="InterPro" id="IPR020471">
    <property type="entry name" value="AKR"/>
</dbReference>
<dbReference type="InterPro" id="IPR050523">
    <property type="entry name" value="AKR_Detox_Biosynth"/>
</dbReference>
<feature type="domain" description="NADP-dependent oxidoreductase" evidence="2">
    <location>
        <begin position="16"/>
        <end position="310"/>
    </location>
</feature>
<comment type="caution">
    <text evidence="3">The sequence shown here is derived from an EMBL/GenBank/DDBJ whole genome shotgun (WGS) entry which is preliminary data.</text>
</comment>
<keyword evidence="1" id="KW-0560">Oxidoreductase</keyword>
<dbReference type="PRINTS" id="PR00069">
    <property type="entry name" value="ALDKETRDTASE"/>
</dbReference>
<organism evidence="3 4">
    <name type="scientific">Paenibacillus lactis</name>
    <dbReference type="NCBI Taxonomy" id="228574"/>
    <lineage>
        <taxon>Bacteria</taxon>
        <taxon>Bacillati</taxon>
        <taxon>Bacillota</taxon>
        <taxon>Bacilli</taxon>
        <taxon>Bacillales</taxon>
        <taxon>Paenibacillaceae</taxon>
        <taxon>Paenibacillus</taxon>
    </lineage>
</organism>